<dbReference type="InterPro" id="IPR029072">
    <property type="entry name" value="YebC-like"/>
</dbReference>
<keyword evidence="2 6" id="KW-0963">Cytoplasm</keyword>
<evidence type="ECO:0000313" key="9">
    <source>
        <dbReference type="EMBL" id="CBW27273.1"/>
    </source>
</evidence>
<dbReference type="AlphaFoldDB" id="E1X5F2"/>
<proteinExistence type="inferred from homology"/>
<dbReference type="EMBL" id="FQ312005">
    <property type="protein sequence ID" value="CBW27273.1"/>
    <property type="molecule type" value="Genomic_DNA"/>
</dbReference>
<dbReference type="GO" id="GO:0005829">
    <property type="term" value="C:cytosol"/>
    <property type="evidence" value="ECO:0007669"/>
    <property type="project" value="TreeGrafter"/>
</dbReference>
<dbReference type="PANTHER" id="PTHR12532">
    <property type="entry name" value="TRANSLATIONAL ACTIVATOR OF CYTOCHROME C OXIDASE 1"/>
    <property type="match status" value="1"/>
</dbReference>
<evidence type="ECO:0000313" key="10">
    <source>
        <dbReference type="Proteomes" id="UP000008963"/>
    </source>
</evidence>
<evidence type="ECO:0000256" key="1">
    <source>
        <dbReference type="ARBA" id="ARBA00008724"/>
    </source>
</evidence>
<dbReference type="InterPro" id="IPR048300">
    <property type="entry name" value="TACO1_YebC-like_2nd/3rd_dom"/>
</dbReference>
<dbReference type="Proteomes" id="UP000008963">
    <property type="component" value="Chromosome"/>
</dbReference>
<dbReference type="NCBIfam" id="TIGR01033">
    <property type="entry name" value="YebC/PmpR family DNA-binding transcriptional regulator"/>
    <property type="match status" value="1"/>
</dbReference>
<gene>
    <name evidence="9" type="ordered locus">BMS_2482</name>
</gene>
<keyword evidence="10" id="KW-1185">Reference proteome</keyword>
<keyword evidence="4 6" id="KW-0238">DNA-binding</keyword>
<keyword evidence="3 6" id="KW-0805">Transcription regulation</keyword>
<dbReference type="PANTHER" id="PTHR12532:SF6">
    <property type="entry name" value="TRANSCRIPTIONAL REGULATORY PROTEIN YEBC-RELATED"/>
    <property type="match status" value="1"/>
</dbReference>
<sequence>MGRKWANIEKKKGAADKLRGQIYTKILFEVQRAVKSGGDDASTNFLLRIALEKCKKNNVPKDNIDRAIKKGLGGDDDGYEEVTYEGYGPDGVAIFVETSTNNTTRTVANVRSYFNKAGGSLGTTGTLQFIFTRKAVFEIPQGDLDEDDFTLEMIDCGAEEIELEDGIFEVSGPMEVFGAISKKLEEMNLEPEEAGLEQIPTTFKEVSDETYLNNMKLIEKLESDDDVVKVYHNIEYSEHFNDL</sequence>
<dbReference type="Pfam" id="PF01709">
    <property type="entry name" value="Transcrip_reg"/>
    <property type="match status" value="1"/>
</dbReference>
<keyword evidence="5 6" id="KW-0804">Transcription</keyword>
<reference evidence="10" key="1">
    <citation type="journal article" date="2013" name="ISME J.">
        <title>A small predatory core genome in the divergent marine Bacteriovorax marinus SJ and the terrestrial Bdellovibrio bacteriovorus.</title>
        <authorList>
            <person name="Crossman L.C."/>
            <person name="Chen H."/>
            <person name="Cerdeno-Tarraga A.M."/>
            <person name="Brooks K."/>
            <person name="Quail M.A."/>
            <person name="Pineiro S.A."/>
            <person name="Hobley L."/>
            <person name="Sockett R.E."/>
            <person name="Bentley S.D."/>
            <person name="Parkhill J."/>
            <person name="Williams H.N."/>
            <person name="Stine O.C."/>
        </authorList>
    </citation>
    <scope>NUCLEOTIDE SEQUENCE [LARGE SCALE GENOMIC DNA]</scope>
    <source>
        <strain evidence="10">ATCC BAA-682 / DSM 15412 / SJ</strain>
    </source>
</reference>
<evidence type="ECO:0000256" key="4">
    <source>
        <dbReference type="ARBA" id="ARBA00023125"/>
    </source>
</evidence>
<dbReference type="STRING" id="862908.BMS_2482"/>
<dbReference type="PATRIC" id="fig|862908.3.peg.2366"/>
<comment type="subcellular location">
    <subcellularLocation>
        <location evidence="6">Cytoplasm</location>
    </subcellularLocation>
</comment>
<dbReference type="RefSeq" id="WP_014245050.1">
    <property type="nucleotide sequence ID" value="NC_016620.1"/>
</dbReference>
<dbReference type="GO" id="GO:0003677">
    <property type="term" value="F:DNA binding"/>
    <property type="evidence" value="ECO:0007669"/>
    <property type="project" value="UniProtKB-UniRule"/>
</dbReference>
<protein>
    <recommendedName>
        <fullName evidence="6">Probable transcriptional regulatory protein BMS_2482</fullName>
    </recommendedName>
</protein>
<dbReference type="eggNOG" id="COG0217">
    <property type="taxonomic scope" value="Bacteria"/>
</dbReference>
<dbReference type="Gene3D" id="1.10.10.200">
    <property type="match status" value="1"/>
</dbReference>
<dbReference type="NCBIfam" id="NF009044">
    <property type="entry name" value="PRK12378.1"/>
    <property type="match status" value="1"/>
</dbReference>
<dbReference type="InterPro" id="IPR017856">
    <property type="entry name" value="Integrase-like_N"/>
</dbReference>
<dbReference type="InterPro" id="IPR002876">
    <property type="entry name" value="Transcrip_reg_TACO1-like"/>
</dbReference>
<dbReference type="KEGG" id="bmx:BMS_2482"/>
<evidence type="ECO:0000256" key="6">
    <source>
        <dbReference type="HAMAP-Rule" id="MF_00693"/>
    </source>
</evidence>
<comment type="similarity">
    <text evidence="1 6">Belongs to the TACO1 family.</text>
</comment>
<feature type="domain" description="TACO1/YebC-like N-terminal" evidence="8">
    <location>
        <begin position="3"/>
        <end position="73"/>
    </location>
</feature>
<dbReference type="OrthoDB" id="5291604at2"/>
<evidence type="ECO:0000259" key="8">
    <source>
        <dbReference type="Pfam" id="PF20772"/>
    </source>
</evidence>
<dbReference type="InterPro" id="IPR026564">
    <property type="entry name" value="Transcrip_reg_TACO1-like_dom3"/>
</dbReference>
<evidence type="ECO:0000256" key="5">
    <source>
        <dbReference type="ARBA" id="ARBA00023163"/>
    </source>
</evidence>
<dbReference type="HAMAP" id="MF_00693">
    <property type="entry name" value="Transcrip_reg_TACO1"/>
    <property type="match status" value="1"/>
</dbReference>
<feature type="domain" description="TACO1/YebC-like second and third" evidence="7">
    <location>
        <begin position="79"/>
        <end position="234"/>
    </location>
</feature>
<accession>E1X5F2</accession>
<evidence type="ECO:0000259" key="7">
    <source>
        <dbReference type="Pfam" id="PF01709"/>
    </source>
</evidence>
<name>E1X5F2_HALMS</name>
<dbReference type="SUPFAM" id="SSF75625">
    <property type="entry name" value="YebC-like"/>
    <property type="match status" value="1"/>
</dbReference>
<dbReference type="NCBIfam" id="NF001030">
    <property type="entry name" value="PRK00110.1"/>
    <property type="match status" value="1"/>
</dbReference>
<dbReference type="Pfam" id="PF20772">
    <property type="entry name" value="TACO1_YebC_N"/>
    <property type="match status" value="1"/>
</dbReference>
<dbReference type="Gene3D" id="3.30.70.980">
    <property type="match status" value="2"/>
</dbReference>
<dbReference type="HOGENOM" id="CLU_062974_3_0_7"/>
<organism evidence="9 10">
    <name type="scientific">Halobacteriovorax marinus (strain ATCC BAA-682 / DSM 15412 / SJ)</name>
    <name type="common">Bacteriovorax marinus</name>
    <dbReference type="NCBI Taxonomy" id="862908"/>
    <lineage>
        <taxon>Bacteria</taxon>
        <taxon>Pseudomonadati</taxon>
        <taxon>Bdellovibrionota</taxon>
        <taxon>Bacteriovoracia</taxon>
        <taxon>Bacteriovoracales</taxon>
        <taxon>Halobacteriovoraceae</taxon>
        <taxon>Halobacteriovorax</taxon>
    </lineage>
</organism>
<dbReference type="InterPro" id="IPR049083">
    <property type="entry name" value="TACO1_YebC_N"/>
</dbReference>
<evidence type="ECO:0000256" key="3">
    <source>
        <dbReference type="ARBA" id="ARBA00023015"/>
    </source>
</evidence>
<evidence type="ECO:0000256" key="2">
    <source>
        <dbReference type="ARBA" id="ARBA00022490"/>
    </source>
</evidence>
<dbReference type="GO" id="GO:0006355">
    <property type="term" value="P:regulation of DNA-templated transcription"/>
    <property type="evidence" value="ECO:0007669"/>
    <property type="project" value="UniProtKB-UniRule"/>
</dbReference>